<feature type="region of interest" description="Disordered" evidence="4">
    <location>
        <begin position="207"/>
        <end position="226"/>
    </location>
</feature>
<dbReference type="Proteomes" id="UP000561438">
    <property type="component" value="Unassembled WGS sequence"/>
</dbReference>
<keyword evidence="6" id="KW-1185">Reference proteome</keyword>
<dbReference type="SMART" id="SM00248">
    <property type="entry name" value="ANK"/>
    <property type="match status" value="3"/>
</dbReference>
<dbReference type="Pfam" id="PF13857">
    <property type="entry name" value="Ank_5"/>
    <property type="match status" value="1"/>
</dbReference>
<dbReference type="SUPFAM" id="SSF48403">
    <property type="entry name" value="Ankyrin repeat"/>
    <property type="match status" value="1"/>
</dbReference>
<feature type="repeat" description="ANK" evidence="3">
    <location>
        <begin position="151"/>
        <end position="183"/>
    </location>
</feature>
<dbReference type="InterPro" id="IPR036770">
    <property type="entry name" value="Ankyrin_rpt-contain_sf"/>
</dbReference>
<comment type="caution">
    <text evidence="5">The sequence shown here is derived from an EMBL/GenBank/DDBJ whole genome shotgun (WGS) entry which is preliminary data.</text>
</comment>
<organism evidence="5 6">
    <name type="scientific">Qipengyuania atrilutea</name>
    <dbReference type="NCBI Taxonomy" id="2744473"/>
    <lineage>
        <taxon>Bacteria</taxon>
        <taxon>Pseudomonadati</taxon>
        <taxon>Pseudomonadota</taxon>
        <taxon>Alphaproteobacteria</taxon>
        <taxon>Sphingomonadales</taxon>
        <taxon>Erythrobacteraceae</taxon>
        <taxon>Qipengyuania</taxon>
    </lineage>
</organism>
<protein>
    <submittedName>
        <fullName evidence="5">Ankyrin repeat domain-containing protein</fullName>
    </submittedName>
</protein>
<accession>A0A850H496</accession>
<reference evidence="5 6" key="1">
    <citation type="submission" date="2020-06" db="EMBL/GenBank/DDBJ databases">
        <title>Altererythrobacter sp. HHU K3-1.</title>
        <authorList>
            <person name="Zhang D."/>
            <person name="Xue H."/>
        </authorList>
    </citation>
    <scope>NUCLEOTIDE SEQUENCE [LARGE SCALE GENOMIC DNA]</scope>
    <source>
        <strain evidence="5 6">HHU K3-1</strain>
    </source>
</reference>
<keyword evidence="2 3" id="KW-0040">ANK repeat</keyword>
<dbReference type="GO" id="GO:0085020">
    <property type="term" value="P:protein K6-linked ubiquitination"/>
    <property type="evidence" value="ECO:0007669"/>
    <property type="project" value="TreeGrafter"/>
</dbReference>
<keyword evidence="1" id="KW-0677">Repeat</keyword>
<feature type="repeat" description="ANK" evidence="3">
    <location>
        <begin position="118"/>
        <end position="150"/>
    </location>
</feature>
<sequence length="226" mass="24169">MVARPNPERAIRFATRQETQVTDVKFRRNALLLLLAATLATPLAAQRTSEGHQFLEAVRERDGTKVTAALNEPGSTVVNARDITSGESALHVVTKRRDAVWIKFLTGRGANPDIADNRGVTPLQIAASLGFVEGVEALAEAGASLDATNVAGETALITAVHRQDVPMVRILLDNGANPDFADNSGRTARDYAQLQGQRTQVLQAFADADAKREGEGGKQKSYGPSL</sequence>
<dbReference type="PROSITE" id="PS50088">
    <property type="entry name" value="ANK_REPEAT"/>
    <property type="match status" value="3"/>
</dbReference>
<dbReference type="InterPro" id="IPR002110">
    <property type="entry name" value="Ankyrin_rpt"/>
</dbReference>
<feature type="compositionally biased region" description="Basic and acidic residues" evidence="4">
    <location>
        <begin position="208"/>
        <end position="218"/>
    </location>
</feature>
<evidence type="ECO:0000313" key="5">
    <source>
        <dbReference type="EMBL" id="NVD45347.1"/>
    </source>
</evidence>
<dbReference type="PANTHER" id="PTHR24171:SF8">
    <property type="entry name" value="BRCA1-ASSOCIATED RING DOMAIN PROTEIN 1"/>
    <property type="match status" value="1"/>
</dbReference>
<dbReference type="PANTHER" id="PTHR24171">
    <property type="entry name" value="ANKYRIN REPEAT DOMAIN-CONTAINING PROTEIN 39-RELATED"/>
    <property type="match status" value="1"/>
</dbReference>
<gene>
    <name evidence="5" type="ORF">HUV48_10010</name>
</gene>
<evidence type="ECO:0000256" key="4">
    <source>
        <dbReference type="SAM" id="MobiDB-lite"/>
    </source>
</evidence>
<dbReference type="PROSITE" id="PS50297">
    <property type="entry name" value="ANK_REP_REGION"/>
    <property type="match status" value="2"/>
</dbReference>
<dbReference type="AlphaFoldDB" id="A0A850H496"/>
<evidence type="ECO:0000313" key="6">
    <source>
        <dbReference type="Proteomes" id="UP000561438"/>
    </source>
</evidence>
<evidence type="ECO:0000256" key="3">
    <source>
        <dbReference type="PROSITE-ProRule" id="PRU00023"/>
    </source>
</evidence>
<evidence type="ECO:0000256" key="1">
    <source>
        <dbReference type="ARBA" id="ARBA00022737"/>
    </source>
</evidence>
<dbReference type="GO" id="GO:0004842">
    <property type="term" value="F:ubiquitin-protein transferase activity"/>
    <property type="evidence" value="ECO:0007669"/>
    <property type="project" value="TreeGrafter"/>
</dbReference>
<feature type="repeat" description="ANK" evidence="3">
    <location>
        <begin position="85"/>
        <end position="117"/>
    </location>
</feature>
<name>A0A850H496_9SPHN</name>
<dbReference type="Gene3D" id="1.25.40.20">
    <property type="entry name" value="Ankyrin repeat-containing domain"/>
    <property type="match status" value="1"/>
</dbReference>
<evidence type="ECO:0000256" key="2">
    <source>
        <dbReference type="ARBA" id="ARBA00023043"/>
    </source>
</evidence>
<dbReference type="EMBL" id="JABWGV010000003">
    <property type="protein sequence ID" value="NVD45347.1"/>
    <property type="molecule type" value="Genomic_DNA"/>
</dbReference>
<proteinExistence type="predicted"/>